<dbReference type="GO" id="GO:0006310">
    <property type="term" value="P:DNA recombination"/>
    <property type="evidence" value="ECO:0007669"/>
    <property type="project" value="UniProtKB-KW"/>
</dbReference>
<dbReference type="InterPro" id="IPR052925">
    <property type="entry name" value="Phage_Integrase-like_Recomb"/>
</dbReference>
<organism evidence="2 3">
    <name type="scientific">Pocillopora meandrina</name>
    <dbReference type="NCBI Taxonomy" id="46732"/>
    <lineage>
        <taxon>Eukaryota</taxon>
        <taxon>Metazoa</taxon>
        <taxon>Cnidaria</taxon>
        <taxon>Anthozoa</taxon>
        <taxon>Hexacorallia</taxon>
        <taxon>Scleractinia</taxon>
        <taxon>Astrocoeniina</taxon>
        <taxon>Pocilloporidae</taxon>
        <taxon>Pocillopora</taxon>
    </lineage>
</organism>
<comment type="caution">
    <text evidence="2">The sequence shown here is derived from an EMBL/GenBank/DDBJ whole genome shotgun (WGS) entry which is preliminary data.</text>
</comment>
<protein>
    <recommendedName>
        <fullName evidence="4">Tyr recombinase domain-containing protein</fullName>
    </recommendedName>
</protein>
<name>A0AAU9XVJ1_9CNID</name>
<evidence type="ECO:0000313" key="2">
    <source>
        <dbReference type="EMBL" id="CAH3159944.1"/>
    </source>
</evidence>
<evidence type="ECO:0000313" key="3">
    <source>
        <dbReference type="Proteomes" id="UP001159428"/>
    </source>
</evidence>
<reference evidence="2 3" key="1">
    <citation type="submission" date="2022-05" db="EMBL/GenBank/DDBJ databases">
        <authorList>
            <consortium name="Genoscope - CEA"/>
            <person name="William W."/>
        </authorList>
    </citation>
    <scope>NUCLEOTIDE SEQUENCE [LARGE SCALE GENOMIC DNA]</scope>
</reference>
<dbReference type="AlphaFoldDB" id="A0AAU9XVJ1"/>
<proteinExistence type="predicted"/>
<dbReference type="GO" id="GO:0015074">
    <property type="term" value="P:DNA integration"/>
    <property type="evidence" value="ECO:0007669"/>
    <property type="project" value="InterPro"/>
</dbReference>
<dbReference type="InterPro" id="IPR011010">
    <property type="entry name" value="DNA_brk_join_enz"/>
</dbReference>
<dbReference type="InterPro" id="IPR013762">
    <property type="entry name" value="Integrase-like_cat_sf"/>
</dbReference>
<evidence type="ECO:0008006" key="4">
    <source>
        <dbReference type="Google" id="ProtNLM"/>
    </source>
</evidence>
<sequence length="110" mass="12163">MIELIPAHRSCPVFLLPGPSGVVPLSKRSFVSQFRTCLSHIGIPHADRYRGHSFRRGAASWAFSCGVPGELIQLYGDWSSDSYKLYLEFSLKSKLALATQLRSAIVSLPL</sequence>
<dbReference type="Proteomes" id="UP001159428">
    <property type="component" value="Unassembled WGS sequence"/>
</dbReference>
<dbReference type="PANTHER" id="PTHR34605:SF5">
    <property type="entry name" value="INTEGRASE_RECOMBINASE XERD HOMOLOG"/>
    <property type="match status" value="1"/>
</dbReference>
<accession>A0AAU9XVJ1</accession>
<dbReference type="EMBL" id="CALNXJ010000073">
    <property type="protein sequence ID" value="CAH3159944.1"/>
    <property type="molecule type" value="Genomic_DNA"/>
</dbReference>
<dbReference type="SUPFAM" id="SSF56349">
    <property type="entry name" value="DNA breaking-rejoining enzymes"/>
    <property type="match status" value="1"/>
</dbReference>
<keyword evidence="1" id="KW-0233">DNA recombination</keyword>
<evidence type="ECO:0000256" key="1">
    <source>
        <dbReference type="ARBA" id="ARBA00023172"/>
    </source>
</evidence>
<dbReference type="PANTHER" id="PTHR34605">
    <property type="entry name" value="PHAGE_INTEGRASE DOMAIN-CONTAINING PROTEIN"/>
    <property type="match status" value="1"/>
</dbReference>
<dbReference type="Gene3D" id="1.10.443.10">
    <property type="entry name" value="Intergrase catalytic core"/>
    <property type="match status" value="1"/>
</dbReference>
<dbReference type="GO" id="GO:0003677">
    <property type="term" value="F:DNA binding"/>
    <property type="evidence" value="ECO:0007669"/>
    <property type="project" value="InterPro"/>
</dbReference>
<keyword evidence="3" id="KW-1185">Reference proteome</keyword>
<gene>
    <name evidence="2" type="ORF">PMEA_00032203</name>
</gene>